<dbReference type="CDD" id="cd15550">
    <property type="entry name" value="PHD_MLL5"/>
    <property type="match status" value="1"/>
</dbReference>
<feature type="domain" description="PHD-type" evidence="7">
    <location>
        <begin position="48"/>
        <end position="96"/>
    </location>
</feature>
<dbReference type="InterPro" id="IPR001965">
    <property type="entry name" value="Znf_PHD"/>
</dbReference>
<dbReference type="SMART" id="SM00317">
    <property type="entry name" value="SET"/>
    <property type="match status" value="1"/>
</dbReference>
<feature type="compositionally biased region" description="Low complexity" evidence="6">
    <location>
        <begin position="623"/>
        <end position="634"/>
    </location>
</feature>
<feature type="compositionally biased region" description="Polar residues" evidence="6">
    <location>
        <begin position="1380"/>
        <end position="1391"/>
    </location>
</feature>
<keyword evidence="1" id="KW-0479">Metal-binding</keyword>
<protein>
    <recommendedName>
        <fullName evidence="7">PHD-type domain-containing protein</fullName>
    </recommendedName>
</protein>
<feature type="compositionally biased region" description="Low complexity" evidence="6">
    <location>
        <begin position="658"/>
        <end position="688"/>
    </location>
</feature>
<evidence type="ECO:0000256" key="3">
    <source>
        <dbReference type="ARBA" id="ARBA00022833"/>
    </source>
</evidence>
<dbReference type="SMART" id="SM00249">
    <property type="entry name" value="PHD"/>
    <property type="match status" value="1"/>
</dbReference>
<dbReference type="Gene3D" id="3.30.40.10">
    <property type="entry name" value="Zinc/RING finger domain, C3HC4 (zinc finger)"/>
    <property type="match status" value="1"/>
</dbReference>
<dbReference type="InterPro" id="IPR011011">
    <property type="entry name" value="Znf_FYVE_PHD"/>
</dbReference>
<feature type="compositionally biased region" description="Low complexity" evidence="6">
    <location>
        <begin position="878"/>
        <end position="898"/>
    </location>
</feature>
<dbReference type="InterPro" id="IPR013083">
    <property type="entry name" value="Znf_RING/FYVE/PHD"/>
</dbReference>
<keyword evidence="2 5" id="KW-0863">Zinc-finger</keyword>
<feature type="compositionally biased region" description="Polar residues" evidence="6">
    <location>
        <begin position="1460"/>
        <end position="1469"/>
    </location>
</feature>
<feature type="region of interest" description="Disordered" evidence="6">
    <location>
        <begin position="920"/>
        <end position="1157"/>
    </location>
</feature>
<feature type="compositionally biased region" description="Pro residues" evidence="6">
    <location>
        <begin position="1015"/>
        <end position="1050"/>
    </location>
</feature>
<feature type="compositionally biased region" description="Pro residues" evidence="6">
    <location>
        <begin position="1098"/>
        <end position="1118"/>
    </location>
</feature>
<evidence type="ECO:0000259" key="7">
    <source>
        <dbReference type="PROSITE" id="PS50016"/>
    </source>
</evidence>
<keyword evidence="9" id="KW-1185">Reference proteome</keyword>
<feature type="region of interest" description="Disordered" evidence="6">
    <location>
        <begin position="1173"/>
        <end position="1193"/>
    </location>
</feature>
<feature type="compositionally biased region" description="Basic and acidic residues" evidence="6">
    <location>
        <begin position="602"/>
        <end position="617"/>
    </location>
</feature>
<evidence type="ECO:0000256" key="5">
    <source>
        <dbReference type="PROSITE-ProRule" id="PRU00146"/>
    </source>
</evidence>
<feature type="region of interest" description="Disordered" evidence="6">
    <location>
        <begin position="447"/>
        <end position="482"/>
    </location>
</feature>
<evidence type="ECO:0000256" key="4">
    <source>
        <dbReference type="ARBA" id="ARBA00022853"/>
    </source>
</evidence>
<evidence type="ECO:0000313" key="9">
    <source>
        <dbReference type="Proteomes" id="UP000308197"/>
    </source>
</evidence>
<feature type="compositionally biased region" description="Basic and acidic residues" evidence="6">
    <location>
        <begin position="1122"/>
        <end position="1144"/>
    </location>
</feature>
<keyword evidence="4" id="KW-0156">Chromatin regulator</keyword>
<reference evidence="8 9" key="1">
    <citation type="journal article" date="2019" name="Nat. Ecol. Evol.">
        <title>Megaphylogeny resolves global patterns of mushroom evolution.</title>
        <authorList>
            <person name="Varga T."/>
            <person name="Krizsan K."/>
            <person name="Foldi C."/>
            <person name="Dima B."/>
            <person name="Sanchez-Garcia M."/>
            <person name="Sanchez-Ramirez S."/>
            <person name="Szollosi G.J."/>
            <person name="Szarkandi J.G."/>
            <person name="Papp V."/>
            <person name="Albert L."/>
            <person name="Andreopoulos W."/>
            <person name="Angelini C."/>
            <person name="Antonin V."/>
            <person name="Barry K.W."/>
            <person name="Bougher N.L."/>
            <person name="Buchanan P."/>
            <person name="Buyck B."/>
            <person name="Bense V."/>
            <person name="Catcheside P."/>
            <person name="Chovatia M."/>
            <person name="Cooper J."/>
            <person name="Damon W."/>
            <person name="Desjardin D."/>
            <person name="Finy P."/>
            <person name="Geml J."/>
            <person name="Haridas S."/>
            <person name="Hughes K."/>
            <person name="Justo A."/>
            <person name="Karasinski D."/>
            <person name="Kautmanova I."/>
            <person name="Kiss B."/>
            <person name="Kocsube S."/>
            <person name="Kotiranta H."/>
            <person name="LaButti K.M."/>
            <person name="Lechner B.E."/>
            <person name="Liimatainen K."/>
            <person name="Lipzen A."/>
            <person name="Lukacs Z."/>
            <person name="Mihaltcheva S."/>
            <person name="Morgado L.N."/>
            <person name="Niskanen T."/>
            <person name="Noordeloos M.E."/>
            <person name="Ohm R.A."/>
            <person name="Ortiz-Santana B."/>
            <person name="Ovrebo C."/>
            <person name="Racz N."/>
            <person name="Riley R."/>
            <person name="Savchenko A."/>
            <person name="Shiryaev A."/>
            <person name="Soop K."/>
            <person name="Spirin V."/>
            <person name="Szebenyi C."/>
            <person name="Tomsovsky M."/>
            <person name="Tulloss R.E."/>
            <person name="Uehling J."/>
            <person name="Grigoriev I.V."/>
            <person name="Vagvolgyi C."/>
            <person name="Papp T."/>
            <person name="Martin F.M."/>
            <person name="Miettinen O."/>
            <person name="Hibbett D.S."/>
            <person name="Nagy L.G."/>
        </authorList>
    </citation>
    <scope>NUCLEOTIDE SEQUENCE [LARGE SCALE GENOMIC DNA]</scope>
    <source>
        <strain evidence="8 9">HHB13444</strain>
    </source>
</reference>
<dbReference type="InterPro" id="IPR046341">
    <property type="entry name" value="SET_dom_sf"/>
</dbReference>
<feature type="region of interest" description="Disordered" evidence="6">
    <location>
        <begin position="16"/>
        <end position="43"/>
    </location>
</feature>
<gene>
    <name evidence="8" type="ORF">K466DRAFT_661740</name>
</gene>
<feature type="region of interest" description="Disordered" evidence="6">
    <location>
        <begin position="494"/>
        <end position="898"/>
    </location>
</feature>
<dbReference type="Gene3D" id="2.170.270.10">
    <property type="entry name" value="SET domain"/>
    <property type="match status" value="1"/>
</dbReference>
<feature type="compositionally biased region" description="Pro residues" evidence="6">
    <location>
        <begin position="923"/>
        <end position="933"/>
    </location>
</feature>
<sequence length="1572" mass="166956">MPSDATEAALGLLGLTGAFPSPSPSTVPAKRKQPATVDHSDDANSSESIYCICGFSDDDGFSICCDSCSRWCHAACYGIVQNEVPDEWLCLECSPRPVNRERAVKLQKARIRQAAAQKQRKGSPGAERKQRKPNAAAGEGANKRKRRASINTAVTTHVPAPAEDEHVDIDEPMEHSYVPITKDIVTDDARDRLRRVASDWRGITAISPTSLTPGCTTPALLTPDDLPGPLHIPHIAVQPVPTSAASFPSIFANGNASVRPPSYAIHATQPITSSKLITSYSSTIIPTASYLRDPLNAYAHLGMPKPYVHLFGPPLDVALDARITGDQSRFVRNGCRPNAILRPIFCPSKQPAKSGEDAVKFGIFALRDLKANEEVVLGWEWDDENVVHHLPALIQSPFAFPPHQVQHFRNQMTSMLHTLASTFTTCACGSKARDCVLMRIAEFVENQTPLTPSPSPPSQFAKEKHRGKSEQPAESPIDLGPLIGIERGFRTRERIPFSGGMGGVELVSPSPSEAGPSRLPSGSRKVSFPDELFNSSNRTKGKDRKGKGRAEDVHGSDDDDAQQARSRARRHSEGSSELMDVDGTPQEARLPPKLRKTWIAKSVERLREHSGPRDSDVGIHSPSLSEGSGRSRTSSGRDDSYADSRDMPPPPVPPSRTPPLGSSSSAHHSLHAPPMSASSSSSSTGSSSKLRLALDGQHSPSIPFSKLSLLSPVTSLHPHASRSDSKSPPTPASASASSSSKPIKTSKARRPTTSPQPPTSDSEKPAKTVKSRAKGKAKESAMERTKGESASTSTATKKAARPRSPAVEDEPASQLKPSLLRREEGNTVRARKSSTPARSPAMGSMSLASPPPPPTTPVVVAPELPPDPPDGRDDAMDVDVPPARSAPAPRRRVSVATAPAPETSLLSILAAAASTIPPMAAAAPPPSVPPRPVESPVVAQEASLVHPREEGKVSPALPAAAEASVSRVTEHQREVDAEPPAVVTTSPVEEAHDAVSPVAELAQVPQPPSELDATPLPPPPPDVPPPPPYEPALSEPLPPPPSSPPPPPLASEPIRVQDLPAHPADEPPPEPPEPAPPAPTLEPPAPERMLAGAAEPAAPEPQPAPEPEPPKAPPPPPKVKLSLKDFAMRKKKQREEQKVREKGQEGSGVESPAMGGDAALFASPLSVRDVSLPGTESPVVRGDVGLPGHAEAAMDVEVEVAQRKDESERRKDGELELAVVSFSPPVAVPAPETAADEKVEPVGTMDVDGKMEVATTDADGDVKMDEAQVQLHDAVDHSDPLVPERNVTPDPPLSAAAHAPSDSVPPPEPASEFNRRDVLSPSTPTPNGHVRHRSPSPDYRRRSRTPPRVLNGYAKTFEAKVELLDAVPSGLVAPAREDTNSPVDTRSQRAASPTPVTPRTSPKMSDSGIPLVSHPSQEDGEILSPPPPKSLSLAPPRSHSPPTHPRHFYSSGGLSPTRPSPGSLSQSSARAPLHPAYLARNSSASVSRLPPPAPPSAPRALRQAGGYSGSSYLGSGAQNAPYYAPPPPRGPSADRDRDRDRARDWGRDRDRDVDRVWHPGPSRGRGRGGSWR</sequence>
<dbReference type="SUPFAM" id="SSF57903">
    <property type="entry name" value="FYVE/PHD zinc finger"/>
    <property type="match status" value="1"/>
</dbReference>
<dbReference type="GO" id="GO:0070210">
    <property type="term" value="C:Rpd3L-Expanded complex"/>
    <property type="evidence" value="ECO:0007669"/>
    <property type="project" value="TreeGrafter"/>
</dbReference>
<evidence type="ECO:0000256" key="2">
    <source>
        <dbReference type="ARBA" id="ARBA00022771"/>
    </source>
</evidence>
<evidence type="ECO:0000256" key="6">
    <source>
        <dbReference type="SAM" id="MobiDB-lite"/>
    </source>
</evidence>
<dbReference type="InterPro" id="IPR001214">
    <property type="entry name" value="SET_dom"/>
</dbReference>
<feature type="compositionally biased region" description="Basic and acidic residues" evidence="6">
    <location>
        <begin position="635"/>
        <end position="646"/>
    </location>
</feature>
<feature type="region of interest" description="Disordered" evidence="6">
    <location>
        <begin position="1227"/>
        <end position="1351"/>
    </location>
</feature>
<dbReference type="InParanoid" id="A0A5C3PIQ3"/>
<dbReference type="GO" id="GO:0008270">
    <property type="term" value="F:zinc ion binding"/>
    <property type="evidence" value="ECO:0007669"/>
    <property type="project" value="UniProtKB-KW"/>
</dbReference>
<feature type="compositionally biased region" description="Basic and acidic residues" evidence="6">
    <location>
        <begin position="776"/>
        <end position="787"/>
    </location>
</feature>
<evidence type="ECO:0000256" key="1">
    <source>
        <dbReference type="ARBA" id="ARBA00022723"/>
    </source>
</evidence>
<feature type="compositionally biased region" description="Pro residues" evidence="6">
    <location>
        <begin position="647"/>
        <end position="657"/>
    </location>
</feature>
<dbReference type="EMBL" id="ML211084">
    <property type="protein sequence ID" value="TFK89192.1"/>
    <property type="molecule type" value="Genomic_DNA"/>
</dbReference>
<dbReference type="PANTHER" id="PTHR46462">
    <property type="entry name" value="UPSET, ISOFORM A"/>
    <property type="match status" value="1"/>
</dbReference>
<accession>A0A5C3PIQ3</accession>
<dbReference type="GO" id="GO:0006355">
    <property type="term" value="P:regulation of DNA-templated transcription"/>
    <property type="evidence" value="ECO:0007669"/>
    <property type="project" value="TreeGrafter"/>
</dbReference>
<dbReference type="STRING" id="1314778.A0A5C3PIQ3"/>
<evidence type="ECO:0000313" key="8">
    <source>
        <dbReference type="EMBL" id="TFK89192.1"/>
    </source>
</evidence>
<dbReference type="PANTHER" id="PTHR46462:SF3">
    <property type="entry name" value="UPSET, ISOFORM A"/>
    <property type="match status" value="1"/>
</dbReference>
<dbReference type="Pfam" id="PF00628">
    <property type="entry name" value="PHD"/>
    <property type="match status" value="1"/>
</dbReference>
<keyword evidence="3" id="KW-0862">Zinc</keyword>
<feature type="compositionally biased region" description="Basic and acidic residues" evidence="6">
    <location>
        <begin position="1532"/>
        <end position="1557"/>
    </location>
</feature>
<proteinExistence type="predicted"/>
<name>A0A5C3PIQ3_9APHY</name>
<dbReference type="GO" id="GO:0034967">
    <property type="term" value="C:Set3 complex"/>
    <property type="evidence" value="ECO:0007669"/>
    <property type="project" value="TreeGrafter"/>
</dbReference>
<dbReference type="InterPro" id="IPR019787">
    <property type="entry name" value="Znf_PHD-finger"/>
</dbReference>
<dbReference type="PROSITE" id="PS50016">
    <property type="entry name" value="ZF_PHD_2"/>
    <property type="match status" value="1"/>
</dbReference>
<dbReference type="SUPFAM" id="SSF82199">
    <property type="entry name" value="SET domain"/>
    <property type="match status" value="1"/>
</dbReference>
<dbReference type="Proteomes" id="UP000308197">
    <property type="component" value="Unassembled WGS sequence"/>
</dbReference>
<dbReference type="GO" id="GO:0006325">
    <property type="term" value="P:chromatin organization"/>
    <property type="evidence" value="ECO:0007669"/>
    <property type="project" value="UniProtKB-KW"/>
</dbReference>
<feature type="compositionally biased region" description="Low complexity" evidence="6">
    <location>
        <begin position="1498"/>
        <end position="1516"/>
    </location>
</feature>
<feature type="region of interest" description="Disordered" evidence="6">
    <location>
        <begin position="1370"/>
        <end position="1572"/>
    </location>
</feature>
<feature type="compositionally biased region" description="Pro residues" evidence="6">
    <location>
        <begin position="1069"/>
        <end position="1086"/>
    </location>
</feature>
<feature type="region of interest" description="Disordered" evidence="6">
    <location>
        <begin position="109"/>
        <end position="153"/>
    </location>
</feature>
<feature type="compositionally biased region" description="Low complexity" evidence="6">
    <location>
        <begin position="732"/>
        <end position="743"/>
    </location>
</feature>
<organism evidence="8 9">
    <name type="scientific">Polyporus arcularius HHB13444</name>
    <dbReference type="NCBI Taxonomy" id="1314778"/>
    <lineage>
        <taxon>Eukaryota</taxon>
        <taxon>Fungi</taxon>
        <taxon>Dikarya</taxon>
        <taxon>Basidiomycota</taxon>
        <taxon>Agaricomycotina</taxon>
        <taxon>Agaricomycetes</taxon>
        <taxon>Polyporales</taxon>
        <taxon>Polyporaceae</taxon>
        <taxon>Polyporus</taxon>
    </lineage>
</organism>